<dbReference type="RefSeq" id="XP_013230395.1">
    <property type="nucleotide sequence ID" value="XM_013374941.1"/>
</dbReference>
<gene>
    <name evidence="2" type="ORF">ETH_00003620</name>
</gene>
<dbReference type="EMBL" id="HG674553">
    <property type="protein sequence ID" value="CDJ39640.1"/>
    <property type="molecule type" value="Genomic_DNA"/>
</dbReference>
<dbReference type="GO" id="GO:0071031">
    <property type="term" value="P:nuclear mRNA surveillance of mRNA 3'-end processing"/>
    <property type="evidence" value="ECO:0007669"/>
    <property type="project" value="TreeGrafter"/>
</dbReference>
<dbReference type="SUPFAM" id="SSF50249">
    <property type="entry name" value="Nucleic acid-binding proteins"/>
    <property type="match status" value="1"/>
</dbReference>
<dbReference type="Pfam" id="PF00773">
    <property type="entry name" value="RNB"/>
    <property type="match status" value="1"/>
</dbReference>
<dbReference type="VEuPathDB" id="ToxoDB:ETH2_0419800"/>
<dbReference type="Proteomes" id="UP000030747">
    <property type="component" value="Unassembled WGS sequence"/>
</dbReference>
<reference evidence="2" key="1">
    <citation type="submission" date="2013-10" db="EMBL/GenBank/DDBJ databases">
        <title>Genomic analysis of the causative agents of coccidiosis in chickens.</title>
        <authorList>
            <person name="Reid A.J."/>
            <person name="Blake D."/>
            <person name="Billington K."/>
            <person name="Browne H."/>
            <person name="Dunn M."/>
            <person name="Hung S."/>
            <person name="Kawahara F."/>
            <person name="Miranda-Saavedra D."/>
            <person name="Mourier T."/>
            <person name="Nagra H."/>
            <person name="Otto T.D."/>
            <person name="Rawlings N."/>
            <person name="Sanchez A."/>
            <person name="Sanders M."/>
            <person name="Subramaniam C."/>
            <person name="Tay Y."/>
            <person name="Dear P."/>
            <person name="Doerig C."/>
            <person name="Gruber A."/>
            <person name="Parkinson J."/>
            <person name="Shirley M."/>
            <person name="Wan K.L."/>
            <person name="Berriman M."/>
            <person name="Tomley F."/>
            <person name="Pain A."/>
        </authorList>
    </citation>
    <scope>NUCLEOTIDE SEQUENCE [LARGE SCALE GENOMIC DNA]</scope>
    <source>
        <strain evidence="2">Houghton</strain>
    </source>
</reference>
<dbReference type="PANTHER" id="PTHR23355:SF35">
    <property type="entry name" value="EXOSOME COMPLEX EXONUCLEASE RRP44"/>
    <property type="match status" value="1"/>
</dbReference>
<sequence length="178" mass="20235">MAFSIDPPGFYLVERRNEMLPPLLTSNLCSLVEGQDRLAFSVLFLIDEKGFVIKEEFQKTIINSRKTLTYQQAQDIIDDPTDQSELAEKLRLLLFLGKQIRKRRKAKGALELASADVQIIKKQLQQQQQQQQQQQGAAAAEFAAAAATAEGIDVALYQARETNKMFMSFHLFYLTCFI</sequence>
<dbReference type="GO" id="GO:0000177">
    <property type="term" value="C:cytoplasmic exosome (RNase complex)"/>
    <property type="evidence" value="ECO:0007669"/>
    <property type="project" value="TreeGrafter"/>
</dbReference>
<dbReference type="PANTHER" id="PTHR23355">
    <property type="entry name" value="RIBONUCLEASE"/>
    <property type="match status" value="1"/>
</dbReference>
<evidence type="ECO:0000259" key="1">
    <source>
        <dbReference type="SMART" id="SM00955"/>
    </source>
</evidence>
<dbReference type="InterPro" id="IPR012340">
    <property type="entry name" value="NA-bd_OB-fold"/>
</dbReference>
<proteinExistence type="predicted"/>
<dbReference type="InterPro" id="IPR050180">
    <property type="entry name" value="RNR_Ribonuclease"/>
</dbReference>
<accession>U6KVV7</accession>
<evidence type="ECO:0000313" key="3">
    <source>
        <dbReference type="Proteomes" id="UP000030747"/>
    </source>
</evidence>
<organism evidence="2 3">
    <name type="scientific">Eimeria tenella</name>
    <name type="common">Coccidian parasite</name>
    <dbReference type="NCBI Taxonomy" id="5802"/>
    <lineage>
        <taxon>Eukaryota</taxon>
        <taxon>Sar</taxon>
        <taxon>Alveolata</taxon>
        <taxon>Apicomplexa</taxon>
        <taxon>Conoidasida</taxon>
        <taxon>Coccidia</taxon>
        <taxon>Eucoccidiorida</taxon>
        <taxon>Eimeriorina</taxon>
        <taxon>Eimeriidae</taxon>
        <taxon>Eimeria</taxon>
    </lineage>
</organism>
<protein>
    <submittedName>
        <fullName evidence="2">Mitotic control protein dis3, putative</fullName>
    </submittedName>
</protein>
<dbReference type="GO" id="GO:0000176">
    <property type="term" value="C:nuclear exosome (RNase complex)"/>
    <property type="evidence" value="ECO:0007669"/>
    <property type="project" value="TreeGrafter"/>
</dbReference>
<dbReference type="GeneID" id="25249937"/>
<dbReference type="AlphaFoldDB" id="U6KVV7"/>
<dbReference type="SMART" id="SM00955">
    <property type="entry name" value="RNB"/>
    <property type="match status" value="1"/>
</dbReference>
<dbReference type="GO" id="GO:0004519">
    <property type="term" value="F:endonuclease activity"/>
    <property type="evidence" value="ECO:0007669"/>
    <property type="project" value="TreeGrafter"/>
</dbReference>
<reference evidence="2" key="2">
    <citation type="submission" date="2013-10" db="EMBL/GenBank/DDBJ databases">
        <authorList>
            <person name="Aslett M."/>
        </authorList>
    </citation>
    <scope>NUCLEOTIDE SEQUENCE [LARGE SCALE GENOMIC DNA]</scope>
    <source>
        <strain evidence="2">Houghton</strain>
    </source>
</reference>
<dbReference type="OrthoDB" id="372421at2759"/>
<name>U6KVV7_EIMTE</name>
<feature type="domain" description="RNB" evidence="1">
    <location>
        <begin position="2"/>
        <end position="176"/>
    </location>
</feature>
<keyword evidence="3" id="KW-1185">Reference proteome</keyword>
<dbReference type="InterPro" id="IPR001900">
    <property type="entry name" value="RNase_II/R"/>
</dbReference>
<dbReference type="VEuPathDB" id="ToxoDB:ETH_00003620"/>
<dbReference type="GO" id="GO:0000175">
    <property type="term" value="F:3'-5'-RNA exonuclease activity"/>
    <property type="evidence" value="ECO:0007669"/>
    <property type="project" value="TreeGrafter"/>
</dbReference>
<dbReference type="GO" id="GO:0016075">
    <property type="term" value="P:rRNA catabolic process"/>
    <property type="evidence" value="ECO:0007669"/>
    <property type="project" value="TreeGrafter"/>
</dbReference>
<evidence type="ECO:0000313" key="2">
    <source>
        <dbReference type="EMBL" id="CDJ39640.1"/>
    </source>
</evidence>
<dbReference type="GO" id="GO:0003723">
    <property type="term" value="F:RNA binding"/>
    <property type="evidence" value="ECO:0007669"/>
    <property type="project" value="InterPro"/>
</dbReference>